<feature type="domain" description="RING-type" evidence="2">
    <location>
        <begin position="100"/>
        <end position="142"/>
    </location>
</feature>
<gene>
    <name evidence="3" type="ORF">HPHI1048_LOCUS14080</name>
</gene>
<dbReference type="SMART" id="SM00184">
    <property type="entry name" value="RING"/>
    <property type="match status" value="1"/>
</dbReference>
<organism evidence="3">
    <name type="scientific">Hanusia phi</name>
    <dbReference type="NCBI Taxonomy" id="3032"/>
    <lineage>
        <taxon>Eukaryota</taxon>
        <taxon>Cryptophyceae</taxon>
        <taxon>Pyrenomonadales</taxon>
        <taxon>Geminigeraceae</taxon>
        <taxon>Hanusia</taxon>
    </lineage>
</organism>
<dbReference type="PANTHER" id="PTHR45676">
    <property type="entry name" value="RING-H2 FINGER PROTEIN ATL51-RELATED"/>
    <property type="match status" value="1"/>
</dbReference>
<evidence type="ECO:0000259" key="2">
    <source>
        <dbReference type="PROSITE" id="PS50089"/>
    </source>
</evidence>
<proteinExistence type="predicted"/>
<dbReference type="Pfam" id="PF13639">
    <property type="entry name" value="zf-RING_2"/>
    <property type="match status" value="1"/>
</dbReference>
<dbReference type="InterPro" id="IPR013083">
    <property type="entry name" value="Znf_RING/FYVE/PHD"/>
</dbReference>
<keyword evidence="1" id="KW-0479">Metal-binding</keyword>
<name>A0A7S0EQR8_9CRYP</name>
<reference evidence="3" key="1">
    <citation type="submission" date="2021-01" db="EMBL/GenBank/DDBJ databases">
        <authorList>
            <person name="Corre E."/>
            <person name="Pelletier E."/>
            <person name="Niang G."/>
            <person name="Scheremetjew M."/>
            <person name="Finn R."/>
            <person name="Kale V."/>
            <person name="Holt S."/>
            <person name="Cochrane G."/>
            <person name="Meng A."/>
            <person name="Brown T."/>
            <person name="Cohen L."/>
        </authorList>
    </citation>
    <scope>NUCLEOTIDE SEQUENCE</scope>
    <source>
        <strain evidence="3">CCMP325</strain>
    </source>
</reference>
<dbReference type="InterPro" id="IPR001841">
    <property type="entry name" value="Znf_RING"/>
</dbReference>
<dbReference type="AlphaFoldDB" id="A0A7S0EQR8"/>
<dbReference type="SUPFAM" id="SSF57850">
    <property type="entry name" value="RING/U-box"/>
    <property type="match status" value="1"/>
</dbReference>
<dbReference type="PROSITE" id="PS50089">
    <property type="entry name" value="ZF_RING_2"/>
    <property type="match status" value="1"/>
</dbReference>
<accession>A0A7S0EQR8</accession>
<evidence type="ECO:0000256" key="1">
    <source>
        <dbReference type="PROSITE-ProRule" id="PRU00175"/>
    </source>
</evidence>
<dbReference type="GO" id="GO:0008270">
    <property type="term" value="F:zinc ion binding"/>
    <property type="evidence" value="ECO:0007669"/>
    <property type="project" value="UniProtKB-KW"/>
</dbReference>
<protein>
    <recommendedName>
        <fullName evidence="2">RING-type domain-containing protein</fullName>
    </recommendedName>
</protein>
<keyword evidence="1" id="KW-0863">Zinc-finger</keyword>
<keyword evidence="1" id="KW-0862">Zinc</keyword>
<evidence type="ECO:0000313" key="3">
    <source>
        <dbReference type="EMBL" id="CAD8490754.1"/>
    </source>
</evidence>
<dbReference type="Gene3D" id="3.30.40.10">
    <property type="entry name" value="Zinc/RING finger domain, C3HC4 (zinc finger)"/>
    <property type="match status" value="1"/>
</dbReference>
<sequence>MNVSTPRQNSDRRRVWGAGEIGAPLRSIASGSPAALFLLDNLARSLGIEVVDNVTNPFDLSAFEPRTNPATVAARLDSLETKVVLQGTGDKSKKVEAVTCPVCLCDFVEGEYGLVFKKCQHSYHAKCLHEWLNRADSCPCCREKVIEVKKDKDDDRSK</sequence>
<dbReference type="EMBL" id="HBEO01020799">
    <property type="protein sequence ID" value="CAD8490754.1"/>
    <property type="molecule type" value="Transcribed_RNA"/>
</dbReference>
<dbReference type="PANTHER" id="PTHR45676:SF41">
    <property type="entry name" value="RING-H2 FINGER PROTEIN ATL66"/>
    <property type="match status" value="1"/>
</dbReference>